<dbReference type="EMBL" id="NHYD01002955">
    <property type="protein sequence ID" value="PPQ83889.1"/>
    <property type="molecule type" value="Genomic_DNA"/>
</dbReference>
<gene>
    <name evidence="6" type="ORF">CVT25_000633</name>
</gene>
<dbReference type="Gene3D" id="6.10.140.2220">
    <property type="match status" value="1"/>
</dbReference>
<dbReference type="PROSITE" id="PS50865">
    <property type="entry name" value="ZF_MYND_2"/>
    <property type="match status" value="1"/>
</dbReference>
<dbReference type="SUPFAM" id="SSF144232">
    <property type="entry name" value="HIT/MYND zinc finger-like"/>
    <property type="match status" value="1"/>
</dbReference>
<name>A0A409WZJ0_PSICY</name>
<dbReference type="OrthoDB" id="341421at2759"/>
<keyword evidence="7" id="KW-1185">Reference proteome</keyword>
<evidence type="ECO:0000313" key="6">
    <source>
        <dbReference type="EMBL" id="PPQ83889.1"/>
    </source>
</evidence>
<keyword evidence="3" id="KW-0862">Zinc</keyword>
<dbReference type="PROSITE" id="PS01360">
    <property type="entry name" value="ZF_MYND_1"/>
    <property type="match status" value="1"/>
</dbReference>
<dbReference type="InterPro" id="IPR002893">
    <property type="entry name" value="Znf_MYND"/>
</dbReference>
<dbReference type="GO" id="GO:0008270">
    <property type="term" value="F:zinc ion binding"/>
    <property type="evidence" value="ECO:0007669"/>
    <property type="project" value="UniProtKB-KW"/>
</dbReference>
<dbReference type="InParanoid" id="A0A409WZJ0"/>
<protein>
    <recommendedName>
        <fullName evidence="5">MYND-type domain-containing protein</fullName>
    </recommendedName>
</protein>
<dbReference type="AlphaFoldDB" id="A0A409WZJ0"/>
<evidence type="ECO:0000256" key="3">
    <source>
        <dbReference type="ARBA" id="ARBA00022833"/>
    </source>
</evidence>
<evidence type="ECO:0000313" key="7">
    <source>
        <dbReference type="Proteomes" id="UP000283269"/>
    </source>
</evidence>
<dbReference type="STRING" id="93625.A0A409WZJ0"/>
<organism evidence="6 7">
    <name type="scientific">Psilocybe cyanescens</name>
    <dbReference type="NCBI Taxonomy" id="93625"/>
    <lineage>
        <taxon>Eukaryota</taxon>
        <taxon>Fungi</taxon>
        <taxon>Dikarya</taxon>
        <taxon>Basidiomycota</taxon>
        <taxon>Agaricomycotina</taxon>
        <taxon>Agaricomycetes</taxon>
        <taxon>Agaricomycetidae</taxon>
        <taxon>Agaricales</taxon>
        <taxon>Agaricineae</taxon>
        <taxon>Strophariaceae</taxon>
        <taxon>Psilocybe</taxon>
    </lineage>
</organism>
<sequence>METTQCQHCWKSRADKVTLFRCSGCQIALYCSKECQKASWPSHKATCKLNSSRQAAMANQDQSNKLKKLRSYCTKHRPAFTEFGLSALDLAQDPTRCTRDFLLITVMPVPDETRSEKAFFASGAEVVSFDFFGKERGDELRNQLKSYEQEAKRIGGISCILVVVCDIVSSVQNICPVGFNDDIYQMETGRSWQLPLLQKLNSGIVH</sequence>
<evidence type="ECO:0000256" key="1">
    <source>
        <dbReference type="ARBA" id="ARBA00022723"/>
    </source>
</evidence>
<dbReference type="Proteomes" id="UP000283269">
    <property type="component" value="Unassembled WGS sequence"/>
</dbReference>
<evidence type="ECO:0000256" key="2">
    <source>
        <dbReference type="ARBA" id="ARBA00022771"/>
    </source>
</evidence>
<evidence type="ECO:0000256" key="4">
    <source>
        <dbReference type="PROSITE-ProRule" id="PRU00134"/>
    </source>
</evidence>
<comment type="caution">
    <text evidence="6">The sequence shown here is derived from an EMBL/GenBank/DDBJ whole genome shotgun (WGS) entry which is preliminary data.</text>
</comment>
<keyword evidence="1" id="KW-0479">Metal-binding</keyword>
<dbReference type="Pfam" id="PF01753">
    <property type="entry name" value="zf-MYND"/>
    <property type="match status" value="1"/>
</dbReference>
<accession>A0A409WZJ0</accession>
<keyword evidence="2 4" id="KW-0863">Zinc-finger</keyword>
<reference evidence="6 7" key="1">
    <citation type="journal article" date="2018" name="Evol. Lett.">
        <title>Horizontal gene cluster transfer increased hallucinogenic mushroom diversity.</title>
        <authorList>
            <person name="Reynolds H.T."/>
            <person name="Vijayakumar V."/>
            <person name="Gluck-Thaler E."/>
            <person name="Korotkin H.B."/>
            <person name="Matheny P.B."/>
            <person name="Slot J.C."/>
        </authorList>
    </citation>
    <scope>NUCLEOTIDE SEQUENCE [LARGE SCALE GENOMIC DNA]</scope>
    <source>
        <strain evidence="6 7">2631</strain>
    </source>
</reference>
<evidence type="ECO:0000259" key="5">
    <source>
        <dbReference type="PROSITE" id="PS50865"/>
    </source>
</evidence>
<feature type="domain" description="MYND-type" evidence="5">
    <location>
        <begin position="6"/>
        <end position="47"/>
    </location>
</feature>
<proteinExistence type="predicted"/>